<dbReference type="Proteomes" id="UP000553706">
    <property type="component" value="Unassembled WGS sequence"/>
</dbReference>
<dbReference type="EMBL" id="JACHFJ010000001">
    <property type="protein sequence ID" value="MBB5372084.1"/>
    <property type="molecule type" value="Genomic_DNA"/>
</dbReference>
<dbReference type="InterPro" id="IPR018666">
    <property type="entry name" value="DUF2125"/>
</dbReference>
<dbReference type="Pfam" id="PF09898">
    <property type="entry name" value="DUF2125"/>
    <property type="match status" value="1"/>
</dbReference>
<evidence type="ECO:0000313" key="4">
    <source>
        <dbReference type="Proteomes" id="UP000553706"/>
    </source>
</evidence>
<organism evidence="3 4">
    <name type="scientific">Acidocella aromatica</name>
    <dbReference type="NCBI Taxonomy" id="1303579"/>
    <lineage>
        <taxon>Bacteria</taxon>
        <taxon>Pseudomonadati</taxon>
        <taxon>Pseudomonadota</taxon>
        <taxon>Alphaproteobacteria</taxon>
        <taxon>Acetobacterales</taxon>
        <taxon>Acidocellaceae</taxon>
        <taxon>Acidocella</taxon>
    </lineage>
</organism>
<gene>
    <name evidence="3" type="ORF">HNP71_000308</name>
</gene>
<protein>
    <recommendedName>
        <fullName evidence="5">DUF2125 domain-containing protein</fullName>
    </recommendedName>
</protein>
<name>A0A840V9A4_9PROT</name>
<keyword evidence="2" id="KW-0812">Transmembrane</keyword>
<keyword evidence="2" id="KW-1133">Transmembrane helix</keyword>
<feature type="transmembrane region" description="Helical" evidence="2">
    <location>
        <begin position="7"/>
        <end position="26"/>
    </location>
</feature>
<evidence type="ECO:0000256" key="2">
    <source>
        <dbReference type="SAM" id="Phobius"/>
    </source>
</evidence>
<sequence>MRGIFKLLAGIVVALAVVWAGLWWYAQTRLQAVLKAYAAEMTPADGSSSLSYDRISGGGFPFSAKATIANPNLTVPLPGSQIPGPLALNVAYVTLRIDLLNPLVLHIDVPDKITGHVPQGEGAVTFTSFDATAKLSPAALFNPHVFAVSGVDTTITGVNVLASSGSLQVLHIDSIRTHQAVLPSASPAQTGLTLTEDFQGISLPGWLTQLLRVPFKGQVAHLGINLALSGPLDWPALSQQLQATPQGPERTRVLVNALHGWANQGGNGTGSLNLVAGPTTLSAAGTVKFDTNVQPNGTVDVTADHLDALTAAITASYPQAQDSINQIEAQLAPYISASATGGQELTIHATYGSSGIMANGTKLGEMPPLDWSLLTSPPPAQAPGDGSGAAAGTNP</sequence>
<evidence type="ECO:0008006" key="5">
    <source>
        <dbReference type="Google" id="ProtNLM"/>
    </source>
</evidence>
<reference evidence="3 4" key="1">
    <citation type="submission" date="2020-08" db="EMBL/GenBank/DDBJ databases">
        <title>Genomic Encyclopedia of Type Strains, Phase IV (KMG-IV): sequencing the most valuable type-strain genomes for metagenomic binning, comparative biology and taxonomic classification.</title>
        <authorList>
            <person name="Goeker M."/>
        </authorList>
    </citation>
    <scope>NUCLEOTIDE SEQUENCE [LARGE SCALE GENOMIC DNA]</scope>
    <source>
        <strain evidence="3 4">DSM 27026</strain>
    </source>
</reference>
<proteinExistence type="predicted"/>
<evidence type="ECO:0000313" key="3">
    <source>
        <dbReference type="EMBL" id="MBB5372084.1"/>
    </source>
</evidence>
<accession>A0A840V9A4</accession>
<dbReference type="AlphaFoldDB" id="A0A840V9A4"/>
<dbReference type="RefSeq" id="WP_183265079.1">
    <property type="nucleotide sequence ID" value="NZ_JACHFJ010000001.1"/>
</dbReference>
<feature type="region of interest" description="Disordered" evidence="1">
    <location>
        <begin position="368"/>
        <end position="395"/>
    </location>
</feature>
<keyword evidence="2" id="KW-0472">Membrane</keyword>
<keyword evidence="4" id="KW-1185">Reference proteome</keyword>
<evidence type="ECO:0000256" key="1">
    <source>
        <dbReference type="SAM" id="MobiDB-lite"/>
    </source>
</evidence>
<comment type="caution">
    <text evidence="3">The sequence shown here is derived from an EMBL/GenBank/DDBJ whole genome shotgun (WGS) entry which is preliminary data.</text>
</comment>